<dbReference type="GeneID" id="39420885"/>
<name>A0A484IFW7_9ARCH</name>
<dbReference type="PANTHER" id="PTHR34106:SF5">
    <property type="entry name" value="GLYCOSIDASE"/>
    <property type="match status" value="1"/>
</dbReference>
<dbReference type="KEGG" id="nfn:NFRAN_1542"/>
<evidence type="ECO:0000313" key="3">
    <source>
        <dbReference type="EMBL" id="VFJ13864.1"/>
    </source>
</evidence>
<keyword evidence="2 3" id="KW-0808">Transferase</keyword>
<dbReference type="InterPro" id="IPR023296">
    <property type="entry name" value="Glyco_hydro_beta-prop_sf"/>
</dbReference>
<evidence type="ECO:0000256" key="2">
    <source>
        <dbReference type="ARBA" id="ARBA00022679"/>
    </source>
</evidence>
<dbReference type="OrthoDB" id="6245at2157"/>
<keyword evidence="4" id="KW-1185">Reference proteome</keyword>
<dbReference type="AlphaFoldDB" id="A0A484IFW7"/>
<dbReference type="EC" id="2.4.1.-" evidence="3"/>
<dbReference type="Pfam" id="PF04041">
    <property type="entry name" value="Glyco_hydro_130"/>
    <property type="match status" value="1"/>
</dbReference>
<dbReference type="PANTHER" id="PTHR34106">
    <property type="entry name" value="GLYCOSIDASE"/>
    <property type="match status" value="1"/>
</dbReference>
<dbReference type="SUPFAM" id="SSF75005">
    <property type="entry name" value="Arabinanase/levansucrase/invertase"/>
    <property type="match status" value="1"/>
</dbReference>
<proteinExistence type="predicted"/>
<evidence type="ECO:0000313" key="4">
    <source>
        <dbReference type="Proteomes" id="UP000294299"/>
    </source>
</evidence>
<dbReference type="InterPro" id="IPR007184">
    <property type="entry name" value="Mannoside_phosphorylase"/>
</dbReference>
<dbReference type="EMBL" id="LR216287">
    <property type="protein sequence ID" value="VFJ13864.1"/>
    <property type="molecule type" value="Genomic_DNA"/>
</dbReference>
<keyword evidence="1 3" id="KW-0328">Glycosyltransferase</keyword>
<sequence length="331" mass="37415">MYNNIIIVYENGILKRYPKNPILTPNKSNWWESQAVFNCATLYDGNKVHMLYRAIGEYENYISRIGYASSRDGYSFKRRNKIAFDPILDYEQFGIEDPRLSKIEDKTYVTYVVLSQHVKAGPAVSTALAAVNKDYSHFERLGIITSKEMDNKDVVLFPEKLPSKLNKGGKSFFSLHRPSSWVGKAYGVDSPSIWLGESSQLTTVEEHTLLMKPEFEWEQLKIGAGPPPLKTKYGWLVIYHGVSLDRIYSAGAAILDLNNPAKIVCRCNKPILTPTTEYEKSGDVDNVVFPTGLCNIDGELFLYYGGADKVCCLATAELDDLIQYIFQNNEI</sequence>
<reference evidence="3 4" key="1">
    <citation type="submission" date="2019-02" db="EMBL/GenBank/DDBJ databases">
        <authorList>
            <person name="Lehtovirta-Morley E L."/>
        </authorList>
    </citation>
    <scope>NUCLEOTIDE SEQUENCE [LARGE SCALE GENOMIC DNA]</scope>
    <source>
        <strain evidence="3">NFRAN1</strain>
    </source>
</reference>
<dbReference type="RefSeq" id="WP_172602178.1">
    <property type="nucleotide sequence ID" value="NZ_LR216287.1"/>
</dbReference>
<gene>
    <name evidence="3" type="ORF">NFRAN_1542</name>
</gene>
<protein>
    <submittedName>
        <fullName evidence="3">Beta-1,4-mannooligosaccharide phosphorylase</fullName>
        <ecNumber evidence="3">2.4.1.-</ecNumber>
    </submittedName>
</protein>
<dbReference type="CDD" id="cd18614">
    <property type="entry name" value="GH130"/>
    <property type="match status" value="1"/>
</dbReference>
<dbReference type="Proteomes" id="UP000294299">
    <property type="component" value="Chromosome NFRAN"/>
</dbReference>
<organism evidence="3 4">
    <name type="scientific">Candidatus Nitrosocosmicus franklandianus</name>
    <dbReference type="NCBI Taxonomy" id="1798806"/>
    <lineage>
        <taxon>Archaea</taxon>
        <taxon>Nitrososphaerota</taxon>
        <taxon>Nitrososphaeria</taxon>
        <taxon>Nitrososphaerales</taxon>
        <taxon>Nitrososphaeraceae</taxon>
        <taxon>Candidatus Nitrosocosmicus</taxon>
    </lineage>
</organism>
<dbReference type="GO" id="GO:0016757">
    <property type="term" value="F:glycosyltransferase activity"/>
    <property type="evidence" value="ECO:0007669"/>
    <property type="project" value="UniProtKB-KW"/>
</dbReference>
<dbReference type="PIRSF" id="PIRSF016202">
    <property type="entry name" value="PH1107"/>
    <property type="match status" value="1"/>
</dbReference>
<accession>A0A484IFW7</accession>
<dbReference type="Gene3D" id="2.115.10.20">
    <property type="entry name" value="Glycosyl hydrolase domain, family 43"/>
    <property type="match status" value="1"/>
</dbReference>
<evidence type="ECO:0000256" key="1">
    <source>
        <dbReference type="ARBA" id="ARBA00022676"/>
    </source>
</evidence>